<dbReference type="GO" id="GO:0046872">
    <property type="term" value="F:metal ion binding"/>
    <property type="evidence" value="ECO:0007669"/>
    <property type="project" value="UniProtKB-KW"/>
</dbReference>
<comment type="cofactor">
    <cofactor evidence="1 12">
        <name>heme</name>
        <dbReference type="ChEBI" id="CHEBI:30413"/>
    </cofactor>
</comment>
<dbReference type="GO" id="GO:0042542">
    <property type="term" value="P:response to hydrogen peroxide"/>
    <property type="evidence" value="ECO:0007669"/>
    <property type="project" value="TreeGrafter"/>
</dbReference>
<dbReference type="PRINTS" id="PR00067">
    <property type="entry name" value="CATALASE"/>
</dbReference>
<protein>
    <recommendedName>
        <fullName evidence="4 13">Catalase</fullName>
        <ecNumber evidence="4 13">1.11.1.6</ecNumber>
    </recommendedName>
</protein>
<dbReference type="GO" id="GO:0020037">
    <property type="term" value="F:heme binding"/>
    <property type="evidence" value="ECO:0007669"/>
    <property type="project" value="InterPro"/>
</dbReference>
<evidence type="ECO:0000256" key="6">
    <source>
        <dbReference type="ARBA" id="ARBA00022617"/>
    </source>
</evidence>
<dbReference type="RefSeq" id="WP_084672150.1">
    <property type="nucleotide sequence ID" value="NZ_FRAD01000011.1"/>
</dbReference>
<dbReference type="SMART" id="SM01060">
    <property type="entry name" value="Catalase"/>
    <property type="match status" value="1"/>
</dbReference>
<keyword evidence="8 13" id="KW-0560">Oxidoreductase</keyword>
<evidence type="ECO:0000313" key="16">
    <source>
        <dbReference type="Proteomes" id="UP000183952"/>
    </source>
</evidence>
<keyword evidence="16" id="KW-1185">Reference proteome</keyword>
<dbReference type="GO" id="GO:0042744">
    <property type="term" value="P:hydrogen peroxide catabolic process"/>
    <property type="evidence" value="ECO:0007669"/>
    <property type="project" value="UniProtKB-KW"/>
</dbReference>
<reference evidence="15 16" key="1">
    <citation type="submission" date="2016-11" db="EMBL/GenBank/DDBJ databases">
        <authorList>
            <person name="Jaros S."/>
            <person name="Januszkiewicz K."/>
            <person name="Wedrychowicz H."/>
        </authorList>
    </citation>
    <scope>NUCLEOTIDE SEQUENCE [LARGE SCALE GENOMIC DNA]</scope>
    <source>
        <strain evidence="15 16">DSM 3090</strain>
    </source>
</reference>
<evidence type="ECO:0000256" key="9">
    <source>
        <dbReference type="ARBA" id="ARBA00023004"/>
    </source>
</evidence>
<keyword evidence="10 13" id="KW-0376">Hydrogen peroxide</keyword>
<evidence type="ECO:0000256" key="1">
    <source>
        <dbReference type="ARBA" id="ARBA00001971"/>
    </source>
</evidence>
<evidence type="ECO:0000256" key="12">
    <source>
        <dbReference type="PIRSR" id="PIRSR038928-2"/>
    </source>
</evidence>
<dbReference type="InterPro" id="IPR002226">
    <property type="entry name" value="Catalase_haem_BS"/>
</dbReference>
<evidence type="ECO:0000256" key="11">
    <source>
        <dbReference type="PIRSR" id="PIRSR038928-1"/>
    </source>
</evidence>
<proteinExistence type="inferred from homology"/>
<dbReference type="AlphaFoldDB" id="A0A1M6NZS8"/>
<keyword evidence="6 12" id="KW-0349">Heme</keyword>
<dbReference type="CDD" id="cd08154">
    <property type="entry name" value="catalase_clade_1"/>
    <property type="match status" value="1"/>
</dbReference>
<dbReference type="InterPro" id="IPR024708">
    <property type="entry name" value="Catalase_AS"/>
</dbReference>
<dbReference type="InterPro" id="IPR018028">
    <property type="entry name" value="Catalase"/>
</dbReference>
<comment type="similarity">
    <text evidence="3 13">Belongs to the catalase family.</text>
</comment>
<dbReference type="Gene3D" id="2.40.180.10">
    <property type="entry name" value="Catalase core domain"/>
    <property type="match status" value="1"/>
</dbReference>
<evidence type="ECO:0000256" key="5">
    <source>
        <dbReference type="ARBA" id="ARBA00022559"/>
    </source>
</evidence>
<comment type="function">
    <text evidence="2">Decomposes hydrogen peroxide into water and oxygen; serves to protect cells from the toxic effects of hydrogen peroxide.</text>
</comment>
<dbReference type="OrthoDB" id="9760293at2"/>
<evidence type="ECO:0000256" key="8">
    <source>
        <dbReference type="ARBA" id="ARBA00023002"/>
    </source>
</evidence>
<dbReference type="Proteomes" id="UP000183952">
    <property type="component" value="Unassembled WGS sequence"/>
</dbReference>
<keyword evidence="7 12" id="KW-0479">Metal-binding</keyword>
<dbReference type="GO" id="GO:0005737">
    <property type="term" value="C:cytoplasm"/>
    <property type="evidence" value="ECO:0007669"/>
    <property type="project" value="TreeGrafter"/>
</dbReference>
<sequence>MGNRKARNRSEENTEVYHEIRNRKFTGNEGNPIYNDGDSLTLGPNGPVLLEDLHLIEKLASFNRERIPERVVHAKGSGAMGYFELTNCMWKYTKADVFNIAGKRTPVAVRFSTVIGAKGSADTLRDPRGFAVKFYTKEGNLDIVGNHIPVFFIRDAKKFPDMVHAFKPSPKNNVIDKSRFWDFIASNPEATNMITFLFSDLGTIKSFRTIEGFGVDTFVWVNNEGKRFLVKYHWKPKLGVKTINRCEAEILAGLEPDVAIKDLYNAISKGEEVVYYLKVQIMDEKDSEELEFDPLDATKFWPEDTFPLMDVGTMYLNKNPENFFGDIEQICFSPSNIVPGIELSNDKLLQGRAFAYHDAHRHRVGVNFQQLPINRPIVEVCNNNQDGAMRYKYSDRDVNYKENILNNNEPLVYKDGEVENHRICGIKTMEPIKKQDDFTQAGQRYRAMKEDEKDTLVDNILYDIWDIKKEIKVRLIKNFKKACNEFGERIERALKENNKI</sequence>
<feature type="active site" evidence="11">
    <location>
        <position position="146"/>
    </location>
</feature>
<dbReference type="PIRSF" id="PIRSF038928">
    <property type="entry name" value="Catalase_clade1-3"/>
    <property type="match status" value="1"/>
</dbReference>
<evidence type="ECO:0000256" key="3">
    <source>
        <dbReference type="ARBA" id="ARBA00005329"/>
    </source>
</evidence>
<evidence type="ECO:0000259" key="14">
    <source>
        <dbReference type="SMART" id="SM01060"/>
    </source>
</evidence>
<evidence type="ECO:0000313" key="15">
    <source>
        <dbReference type="EMBL" id="SHK01237.1"/>
    </source>
</evidence>
<dbReference type="InterPro" id="IPR020835">
    <property type="entry name" value="Catalase_sf"/>
</dbReference>
<feature type="active site" evidence="11">
    <location>
        <position position="73"/>
    </location>
</feature>
<dbReference type="Pfam" id="PF06628">
    <property type="entry name" value="Catalase-rel"/>
    <property type="match status" value="1"/>
</dbReference>
<dbReference type="STRING" id="1121331.SAMN02745248_01574"/>
<dbReference type="PROSITE" id="PS51402">
    <property type="entry name" value="CATALASE_3"/>
    <property type="match status" value="1"/>
</dbReference>
<evidence type="ECO:0000256" key="13">
    <source>
        <dbReference type="RuleBase" id="RU000498"/>
    </source>
</evidence>
<keyword evidence="5 13" id="KW-0575">Peroxidase</keyword>
<name>A0A1M6NZS8_9CLOT</name>
<dbReference type="InterPro" id="IPR024711">
    <property type="entry name" value="Catalase_clade1/3"/>
</dbReference>
<organism evidence="15 16">
    <name type="scientific">Hathewaya proteolytica DSM 3090</name>
    <dbReference type="NCBI Taxonomy" id="1121331"/>
    <lineage>
        <taxon>Bacteria</taxon>
        <taxon>Bacillati</taxon>
        <taxon>Bacillota</taxon>
        <taxon>Clostridia</taxon>
        <taxon>Eubacteriales</taxon>
        <taxon>Clostridiaceae</taxon>
        <taxon>Hathewaya</taxon>
    </lineage>
</organism>
<dbReference type="PROSITE" id="PS00438">
    <property type="entry name" value="CATALASE_2"/>
    <property type="match status" value="1"/>
</dbReference>
<evidence type="ECO:0000256" key="4">
    <source>
        <dbReference type="ARBA" id="ARBA00012314"/>
    </source>
</evidence>
<keyword evidence="9 12" id="KW-0408">Iron</keyword>
<gene>
    <name evidence="15" type="ORF">SAMN02745248_01574</name>
</gene>
<dbReference type="GO" id="GO:0004096">
    <property type="term" value="F:catalase activity"/>
    <property type="evidence" value="ECO:0007669"/>
    <property type="project" value="UniProtKB-EC"/>
</dbReference>
<dbReference type="PANTHER" id="PTHR11465:SF23">
    <property type="entry name" value="CATALASE-2"/>
    <property type="match status" value="1"/>
</dbReference>
<dbReference type="PROSITE" id="PS00437">
    <property type="entry name" value="CATALASE_1"/>
    <property type="match status" value="1"/>
</dbReference>
<feature type="domain" description="Catalase core" evidence="14">
    <location>
        <begin position="26"/>
        <end position="409"/>
    </location>
</feature>
<dbReference type="SUPFAM" id="SSF56634">
    <property type="entry name" value="Heme-dependent catalase-like"/>
    <property type="match status" value="1"/>
</dbReference>
<dbReference type="InterPro" id="IPR010582">
    <property type="entry name" value="Catalase_immune_responsive"/>
</dbReference>
<evidence type="ECO:0000256" key="2">
    <source>
        <dbReference type="ARBA" id="ARBA00002974"/>
    </source>
</evidence>
<feature type="binding site" description="axial binding residue" evidence="12">
    <location>
        <position position="356"/>
    </location>
    <ligand>
        <name>heme</name>
        <dbReference type="ChEBI" id="CHEBI:30413"/>
    </ligand>
    <ligandPart>
        <name>Fe</name>
        <dbReference type="ChEBI" id="CHEBI:18248"/>
    </ligandPart>
</feature>
<evidence type="ECO:0000256" key="10">
    <source>
        <dbReference type="ARBA" id="ARBA00023324"/>
    </source>
</evidence>
<dbReference type="EMBL" id="FRAD01000011">
    <property type="protein sequence ID" value="SHK01237.1"/>
    <property type="molecule type" value="Genomic_DNA"/>
</dbReference>
<dbReference type="InterPro" id="IPR011614">
    <property type="entry name" value="Catalase_core"/>
</dbReference>
<dbReference type="PANTHER" id="PTHR11465">
    <property type="entry name" value="CATALASE"/>
    <property type="match status" value="1"/>
</dbReference>
<accession>A0A1M6NZS8</accession>
<evidence type="ECO:0000256" key="7">
    <source>
        <dbReference type="ARBA" id="ARBA00022723"/>
    </source>
</evidence>
<comment type="catalytic activity">
    <reaction evidence="13">
        <text>2 H2O2 = O2 + 2 H2O</text>
        <dbReference type="Rhea" id="RHEA:20309"/>
        <dbReference type="ChEBI" id="CHEBI:15377"/>
        <dbReference type="ChEBI" id="CHEBI:15379"/>
        <dbReference type="ChEBI" id="CHEBI:16240"/>
        <dbReference type="EC" id="1.11.1.6"/>
    </reaction>
</comment>
<dbReference type="Pfam" id="PF00199">
    <property type="entry name" value="Catalase"/>
    <property type="match status" value="1"/>
</dbReference>
<dbReference type="EC" id="1.11.1.6" evidence="4 13"/>